<keyword evidence="3" id="KW-1185">Reference proteome</keyword>
<dbReference type="Proteomes" id="UP000291189">
    <property type="component" value="Unassembled WGS sequence"/>
</dbReference>
<dbReference type="Pfam" id="PF16976">
    <property type="entry name" value="RcpC"/>
    <property type="match status" value="1"/>
</dbReference>
<dbReference type="OrthoDB" id="5182178at2"/>
<feature type="domain" description="Flp pilus assembly protein RcpC/CpaB" evidence="1">
    <location>
        <begin position="115"/>
        <end position="220"/>
    </location>
</feature>
<organism evidence="2 3">
    <name type="scientific">Nocardioides iriomotensis</name>
    <dbReference type="NCBI Taxonomy" id="715784"/>
    <lineage>
        <taxon>Bacteria</taxon>
        <taxon>Bacillati</taxon>
        <taxon>Actinomycetota</taxon>
        <taxon>Actinomycetes</taxon>
        <taxon>Propionibacteriales</taxon>
        <taxon>Nocardioidaceae</taxon>
        <taxon>Nocardioides</taxon>
    </lineage>
</organism>
<dbReference type="EMBL" id="SDPU01000035">
    <property type="protein sequence ID" value="RYU09622.1"/>
    <property type="molecule type" value="Genomic_DNA"/>
</dbReference>
<dbReference type="NCBIfam" id="TIGR03177">
    <property type="entry name" value="pilus_cpaB"/>
    <property type="match status" value="1"/>
</dbReference>
<protein>
    <submittedName>
        <fullName evidence="2">Flp pilus assembly protein CpaB</fullName>
    </submittedName>
</protein>
<reference evidence="2 3" key="1">
    <citation type="submission" date="2019-01" db="EMBL/GenBank/DDBJ databases">
        <title>Nocardioides guangzhouensis sp. nov., an actinobacterium isolated from soil.</title>
        <authorList>
            <person name="Fu Y."/>
            <person name="Cai Y."/>
            <person name="Lin Z."/>
            <person name="Chen P."/>
        </authorList>
    </citation>
    <scope>NUCLEOTIDE SEQUENCE [LARGE SCALE GENOMIC DNA]</scope>
    <source>
        <strain evidence="2 3">NBRC 105384</strain>
    </source>
</reference>
<gene>
    <name evidence="2" type="primary">cpaB</name>
    <name evidence="2" type="ORF">ETU37_21565</name>
</gene>
<dbReference type="AlphaFoldDB" id="A0A4Q5IUP8"/>
<dbReference type="CDD" id="cd11614">
    <property type="entry name" value="SAF_CpaB_FlgA_like"/>
    <property type="match status" value="1"/>
</dbReference>
<dbReference type="InterPro" id="IPR031571">
    <property type="entry name" value="RcpC_dom"/>
</dbReference>
<name>A0A4Q5IUP8_9ACTN</name>
<dbReference type="RefSeq" id="WP_129989387.1">
    <property type="nucleotide sequence ID" value="NZ_SDPU01000035.1"/>
</dbReference>
<dbReference type="InterPro" id="IPR017592">
    <property type="entry name" value="Pilus_assmbl_Flp-typ_CpaB"/>
</dbReference>
<evidence type="ECO:0000259" key="1">
    <source>
        <dbReference type="Pfam" id="PF16976"/>
    </source>
</evidence>
<comment type="caution">
    <text evidence="2">The sequence shown here is derived from an EMBL/GenBank/DDBJ whole genome shotgun (WGS) entry which is preliminary data.</text>
</comment>
<proteinExistence type="predicted"/>
<evidence type="ECO:0000313" key="2">
    <source>
        <dbReference type="EMBL" id="RYU09622.1"/>
    </source>
</evidence>
<evidence type="ECO:0000313" key="3">
    <source>
        <dbReference type="Proteomes" id="UP000291189"/>
    </source>
</evidence>
<sequence length="242" mass="25109">MGRRTVLLIVAALIAALGSTMVFLYVRGADNRAKEAQAPVQVLKAIAQINPGETLDAAQAAGKLELGEVPREQVLPGAVNSIETLGAQVALSPVYPNEQIITAKFGSPGDQDTLTLPDGKIAISVTLSDTGRVAGFVVPGDKVAIFMNGDIGSGQTGVRLLQPEIEVVAVGATTVVSTTTTNTEGAQTTEQLPKTLFTLAVDQDQAEQIMLASTTGELSFGYLNDKSEVQAGPGTTSANLFR</sequence>
<accession>A0A4Q5IUP8</accession>